<keyword evidence="3" id="KW-1185">Reference proteome</keyword>
<feature type="compositionally biased region" description="Polar residues" evidence="1">
    <location>
        <begin position="259"/>
        <end position="272"/>
    </location>
</feature>
<reference evidence="2 3" key="1">
    <citation type="journal article" date="2022" name="Nat. Plants">
        <title>Genomes of leafy and leafless Platanthera orchids illuminate the evolution of mycoheterotrophy.</title>
        <authorList>
            <person name="Li M.H."/>
            <person name="Liu K.W."/>
            <person name="Li Z."/>
            <person name="Lu H.C."/>
            <person name="Ye Q.L."/>
            <person name="Zhang D."/>
            <person name="Wang J.Y."/>
            <person name="Li Y.F."/>
            <person name="Zhong Z.M."/>
            <person name="Liu X."/>
            <person name="Yu X."/>
            <person name="Liu D.K."/>
            <person name="Tu X.D."/>
            <person name="Liu B."/>
            <person name="Hao Y."/>
            <person name="Liao X.Y."/>
            <person name="Jiang Y.T."/>
            <person name="Sun W.H."/>
            <person name="Chen J."/>
            <person name="Chen Y.Q."/>
            <person name="Ai Y."/>
            <person name="Zhai J.W."/>
            <person name="Wu S.S."/>
            <person name="Zhou Z."/>
            <person name="Hsiao Y.Y."/>
            <person name="Wu W.L."/>
            <person name="Chen Y.Y."/>
            <person name="Lin Y.F."/>
            <person name="Hsu J.L."/>
            <person name="Li C.Y."/>
            <person name="Wang Z.W."/>
            <person name="Zhao X."/>
            <person name="Zhong W.Y."/>
            <person name="Ma X.K."/>
            <person name="Ma L."/>
            <person name="Huang J."/>
            <person name="Chen G.Z."/>
            <person name="Huang M.Z."/>
            <person name="Huang L."/>
            <person name="Peng D.H."/>
            <person name="Luo Y.B."/>
            <person name="Zou S.Q."/>
            <person name="Chen S.P."/>
            <person name="Lan S."/>
            <person name="Tsai W.C."/>
            <person name="Van de Peer Y."/>
            <person name="Liu Z.J."/>
        </authorList>
    </citation>
    <scope>NUCLEOTIDE SEQUENCE [LARGE SCALE GENOMIC DNA]</scope>
    <source>
        <strain evidence="2">Lor288</strain>
    </source>
</reference>
<protein>
    <submittedName>
        <fullName evidence="2">Uncharacterized protein</fullName>
    </submittedName>
</protein>
<feature type="compositionally biased region" description="Pro residues" evidence="1">
    <location>
        <begin position="173"/>
        <end position="182"/>
    </location>
</feature>
<gene>
    <name evidence="2" type="ORF">KSP40_PGU009970</name>
</gene>
<feature type="compositionally biased region" description="Low complexity" evidence="1">
    <location>
        <begin position="153"/>
        <end position="172"/>
    </location>
</feature>
<name>A0ABR2M9B9_9ASPA</name>
<feature type="compositionally biased region" description="Pro residues" evidence="1">
    <location>
        <begin position="196"/>
        <end position="218"/>
    </location>
</feature>
<dbReference type="EMBL" id="JBBWWR010000010">
    <property type="protein sequence ID" value="KAK8960631.1"/>
    <property type="molecule type" value="Genomic_DNA"/>
</dbReference>
<evidence type="ECO:0000313" key="3">
    <source>
        <dbReference type="Proteomes" id="UP001412067"/>
    </source>
</evidence>
<accession>A0ABR2M9B9</accession>
<evidence type="ECO:0000313" key="2">
    <source>
        <dbReference type="EMBL" id="KAK8960631.1"/>
    </source>
</evidence>
<evidence type="ECO:0000256" key="1">
    <source>
        <dbReference type="SAM" id="MobiDB-lite"/>
    </source>
</evidence>
<proteinExistence type="predicted"/>
<organism evidence="2 3">
    <name type="scientific">Platanthera guangdongensis</name>
    <dbReference type="NCBI Taxonomy" id="2320717"/>
    <lineage>
        <taxon>Eukaryota</taxon>
        <taxon>Viridiplantae</taxon>
        <taxon>Streptophyta</taxon>
        <taxon>Embryophyta</taxon>
        <taxon>Tracheophyta</taxon>
        <taxon>Spermatophyta</taxon>
        <taxon>Magnoliopsida</taxon>
        <taxon>Liliopsida</taxon>
        <taxon>Asparagales</taxon>
        <taxon>Orchidaceae</taxon>
        <taxon>Orchidoideae</taxon>
        <taxon>Orchideae</taxon>
        <taxon>Orchidinae</taxon>
        <taxon>Platanthera</taxon>
    </lineage>
</organism>
<dbReference type="Proteomes" id="UP001412067">
    <property type="component" value="Unassembled WGS sequence"/>
</dbReference>
<comment type="caution">
    <text evidence="2">The sequence shown here is derived from an EMBL/GenBank/DDBJ whole genome shotgun (WGS) entry which is preliminary data.</text>
</comment>
<feature type="region of interest" description="Disordered" evidence="1">
    <location>
        <begin position="149"/>
        <end position="276"/>
    </location>
</feature>
<sequence>MAMKGFLEPLVGDMISDDLFDSIDDLLDFPNDEDDGLAMVESWGNGAPLAPAPAQPMIPAGCGGGVTVGSAPRGIDGRSIAVSGDVISSEADALCLYDEIDTANLEWLSNFFEDSDINVEIIAAASPDPKPRSSSPVSVLHLAAGAGTSAVTSSSSPCSSSSSSSSSSGHPTMSPPPHPAAIPVPARAAPNAPASRPSPPSHSSPLHPASPPPAPPPAKNQRRTANRRRHPPGGAPTATCRKRRNGGPGRWGPKRSATPAASGTNPAACSRNTARRSAPRFCRPFTPIPTGRWWRCGSGAPRRRRRRAAEGRFRRVPWRRRIVTSSSTSGGGIEKFEILGQNCFFFHPIFIVFSIIPIRNSYHWR</sequence>
<feature type="compositionally biased region" description="Low complexity" evidence="1">
    <location>
        <begin position="183"/>
        <end position="195"/>
    </location>
</feature>
<feature type="compositionally biased region" description="Basic residues" evidence="1">
    <location>
        <begin position="220"/>
        <end position="231"/>
    </location>
</feature>